<keyword evidence="4" id="KW-1185">Reference proteome</keyword>
<dbReference type="Gene3D" id="3.50.50.60">
    <property type="entry name" value="FAD/NAD(P)-binding domain"/>
    <property type="match status" value="1"/>
</dbReference>
<dbReference type="Proteomes" id="UP000608530">
    <property type="component" value="Unassembled WGS sequence"/>
</dbReference>
<feature type="domain" description="FAD dependent oxidoreductase" evidence="2">
    <location>
        <begin position="6"/>
        <end position="343"/>
    </location>
</feature>
<keyword evidence="1" id="KW-0560">Oxidoreductase</keyword>
<name>A0A934Q587_9MICO</name>
<dbReference type="Pfam" id="PF01266">
    <property type="entry name" value="DAO"/>
    <property type="match status" value="1"/>
</dbReference>
<dbReference type="GO" id="GO:0005737">
    <property type="term" value="C:cytoplasm"/>
    <property type="evidence" value="ECO:0007669"/>
    <property type="project" value="TreeGrafter"/>
</dbReference>
<sequence>MTVRADAVIVGAGVAGLSLAAALAHRRDVVVLEAEARIAVHSSGRSARQMQPSYGPDHIRALTRRSIEIIGGMESGHGTEILTPRSLGWVARPSGVGPLELMLEHLPALRRVEGAELAAELPLADPDVYRAGAIDEDAYEVDVDRLLDAYLADATAGGAEVVTSAAVEHLERRGGRWEIRTARGRYSAPVVVNAAGAWADRVAGLAGVEPRGIRSYRRTVALTSSGLDAGLAHAPMISDVEMDFYARPAGGALLLSPSDEEPVQPGDARPEPATVRRVLERARNRLAVPVPDVERAWAGLRCFSDREVPVTGWDPAAPGFVWLAGQGGYGLQTSAALAEATAQTIAATAERSSPEREA</sequence>
<accession>A0A934Q587</accession>
<protein>
    <submittedName>
        <fullName evidence="3">FAD-binding oxidoreductase</fullName>
    </submittedName>
</protein>
<dbReference type="PANTHER" id="PTHR13847:SF287">
    <property type="entry name" value="FAD-DEPENDENT OXIDOREDUCTASE DOMAIN-CONTAINING PROTEIN 1"/>
    <property type="match status" value="1"/>
</dbReference>
<dbReference type="InterPro" id="IPR006076">
    <property type="entry name" value="FAD-dep_OxRdtase"/>
</dbReference>
<dbReference type="AlphaFoldDB" id="A0A934Q587"/>
<dbReference type="RefSeq" id="WP_200114817.1">
    <property type="nucleotide sequence ID" value="NZ_JAEHOH010000007.1"/>
</dbReference>
<proteinExistence type="predicted"/>
<organism evidence="3 4">
    <name type="scientific">Leucobacter chromiisoli</name>
    <dbReference type="NCBI Taxonomy" id="2796471"/>
    <lineage>
        <taxon>Bacteria</taxon>
        <taxon>Bacillati</taxon>
        <taxon>Actinomycetota</taxon>
        <taxon>Actinomycetes</taxon>
        <taxon>Micrococcales</taxon>
        <taxon>Microbacteriaceae</taxon>
        <taxon>Leucobacter</taxon>
    </lineage>
</organism>
<evidence type="ECO:0000256" key="1">
    <source>
        <dbReference type="ARBA" id="ARBA00023002"/>
    </source>
</evidence>
<evidence type="ECO:0000259" key="2">
    <source>
        <dbReference type="Pfam" id="PF01266"/>
    </source>
</evidence>
<dbReference type="GO" id="GO:0016491">
    <property type="term" value="F:oxidoreductase activity"/>
    <property type="evidence" value="ECO:0007669"/>
    <property type="project" value="UniProtKB-KW"/>
</dbReference>
<evidence type="ECO:0000313" key="4">
    <source>
        <dbReference type="Proteomes" id="UP000608530"/>
    </source>
</evidence>
<dbReference type="EMBL" id="JAEHOH010000007">
    <property type="protein sequence ID" value="MBK0418650.1"/>
    <property type="molecule type" value="Genomic_DNA"/>
</dbReference>
<dbReference type="SUPFAM" id="SSF51905">
    <property type="entry name" value="FAD/NAD(P)-binding domain"/>
    <property type="match status" value="1"/>
</dbReference>
<dbReference type="InterPro" id="IPR036188">
    <property type="entry name" value="FAD/NAD-bd_sf"/>
</dbReference>
<dbReference type="PANTHER" id="PTHR13847">
    <property type="entry name" value="SARCOSINE DEHYDROGENASE-RELATED"/>
    <property type="match status" value="1"/>
</dbReference>
<comment type="caution">
    <text evidence="3">The sequence shown here is derived from an EMBL/GenBank/DDBJ whole genome shotgun (WGS) entry which is preliminary data.</text>
</comment>
<reference evidence="3" key="1">
    <citation type="submission" date="2020-12" db="EMBL/GenBank/DDBJ databases">
        <title>Leucobacter sp. CAS1, isolated from Chromium sludge.</title>
        <authorList>
            <person name="Xu Z."/>
        </authorList>
    </citation>
    <scope>NUCLEOTIDE SEQUENCE</scope>
    <source>
        <strain evidence="3">CSA1</strain>
    </source>
</reference>
<evidence type="ECO:0000313" key="3">
    <source>
        <dbReference type="EMBL" id="MBK0418650.1"/>
    </source>
</evidence>
<dbReference type="Gene3D" id="3.30.9.10">
    <property type="entry name" value="D-Amino Acid Oxidase, subunit A, domain 2"/>
    <property type="match status" value="1"/>
</dbReference>
<gene>
    <name evidence="3" type="ORF">JD276_06330</name>
</gene>